<dbReference type="InterPro" id="IPR001509">
    <property type="entry name" value="Epimerase_deHydtase"/>
</dbReference>
<keyword evidence="3" id="KW-0560">Oxidoreductase</keyword>
<dbReference type="HAMAP" id="MF_00956">
    <property type="entry name" value="GDP_fucose_synth"/>
    <property type="match status" value="1"/>
</dbReference>
<evidence type="ECO:0000313" key="7">
    <source>
        <dbReference type="Proteomes" id="UP000185323"/>
    </source>
</evidence>
<accession>A0A0E3F2H1</accession>
<dbReference type="GO" id="GO:0016853">
    <property type="term" value="F:isomerase activity"/>
    <property type="evidence" value="ECO:0007669"/>
    <property type="project" value="UniProtKB-KW"/>
</dbReference>
<name>A0A0E3F2H1_9CAUD</name>
<evidence type="ECO:0000256" key="2">
    <source>
        <dbReference type="ARBA" id="ARBA00022857"/>
    </source>
</evidence>
<dbReference type="InterPro" id="IPR036291">
    <property type="entry name" value="NAD(P)-bd_dom_sf"/>
</dbReference>
<reference evidence="6 7" key="1">
    <citation type="submission" date="2013-12" db="EMBL/GenBank/DDBJ databases">
        <title>Ecological redundancy of diverse viral populations within a natural community.</title>
        <authorList>
            <person name="Gregory A.C."/>
            <person name="LaButti K."/>
            <person name="Copeland A."/>
            <person name="Woyke T."/>
            <person name="Sullivan M.B."/>
        </authorList>
    </citation>
    <scope>NUCLEOTIDE SEQUENCE [LARGE SCALE GENOMIC DNA]</scope>
    <source>
        <strain evidence="6">Syn7803C7</strain>
    </source>
</reference>
<evidence type="ECO:0000256" key="1">
    <source>
        <dbReference type="ARBA" id="ARBA00005959"/>
    </source>
</evidence>
<keyword evidence="4" id="KW-0413">Isomerase</keyword>
<dbReference type="Gene3D" id="3.90.25.10">
    <property type="entry name" value="UDP-galactose 4-epimerase, domain 1"/>
    <property type="match status" value="1"/>
</dbReference>
<dbReference type="Gene3D" id="3.40.50.720">
    <property type="entry name" value="NAD(P)-binding Rossmann-like Domain"/>
    <property type="match status" value="1"/>
</dbReference>
<protein>
    <submittedName>
        <fullName evidence="6">NAD-dependent epimerase/dehydratase</fullName>
    </submittedName>
</protein>
<dbReference type="Proteomes" id="UP000185323">
    <property type="component" value="Segment"/>
</dbReference>
<dbReference type="EMBL" id="KJ019052">
    <property type="protein sequence ID" value="AIX20111.1"/>
    <property type="molecule type" value="Genomic_DNA"/>
</dbReference>
<evidence type="ECO:0000313" key="6">
    <source>
        <dbReference type="EMBL" id="AIX20111.1"/>
    </source>
</evidence>
<dbReference type="SUPFAM" id="SSF51735">
    <property type="entry name" value="NAD(P)-binding Rossmann-fold domains"/>
    <property type="match status" value="1"/>
</dbReference>
<keyword evidence="2" id="KW-0521">NADP</keyword>
<proteinExistence type="inferred from homology"/>
<gene>
    <name evidence="6" type="ORF">Syn7803C7_220</name>
</gene>
<evidence type="ECO:0000259" key="5">
    <source>
        <dbReference type="Pfam" id="PF01370"/>
    </source>
</evidence>
<dbReference type="InterPro" id="IPR028614">
    <property type="entry name" value="GDP_fucose/colitose_synth"/>
</dbReference>
<dbReference type="Pfam" id="PF01370">
    <property type="entry name" value="Epimerase"/>
    <property type="match status" value="1"/>
</dbReference>
<evidence type="ECO:0000256" key="4">
    <source>
        <dbReference type="ARBA" id="ARBA00023235"/>
    </source>
</evidence>
<organism evidence="6 7">
    <name type="scientific">Synechococcus phage ACG-2014f_Syn7803C7</name>
    <dbReference type="NCBI Taxonomy" id="2790345"/>
    <lineage>
        <taxon>Viruses</taxon>
        <taxon>Duplodnaviria</taxon>
        <taxon>Heunggongvirae</taxon>
        <taxon>Uroviricota</taxon>
        <taxon>Caudoviricetes</taxon>
        <taxon>Pantevenvirales</taxon>
        <taxon>Kyanoviridae</taxon>
        <taxon>Atlauavirus</taxon>
        <taxon>Atlauavirus acg2014f</taxon>
    </lineage>
</organism>
<comment type="similarity">
    <text evidence="1">Belongs to the NAD(P)-dependent epimerase/dehydratase family. Fucose synthase subfamily.</text>
</comment>
<evidence type="ECO:0000256" key="3">
    <source>
        <dbReference type="ARBA" id="ARBA00023002"/>
    </source>
</evidence>
<feature type="domain" description="NAD-dependent epimerase/dehydratase" evidence="5">
    <location>
        <begin position="8"/>
        <end position="237"/>
    </location>
</feature>
<dbReference type="GO" id="GO:0050577">
    <property type="term" value="F:GDP-L-fucose synthase activity"/>
    <property type="evidence" value="ECO:0007669"/>
    <property type="project" value="TreeGrafter"/>
</dbReference>
<dbReference type="PANTHER" id="PTHR43238">
    <property type="entry name" value="GDP-L-FUCOSE SYNTHASE"/>
    <property type="match status" value="1"/>
</dbReference>
<dbReference type="CDD" id="cd05239">
    <property type="entry name" value="GDP_FS_SDR_e"/>
    <property type="match status" value="1"/>
</dbReference>
<keyword evidence="7" id="KW-1185">Reference proteome</keyword>
<sequence length="308" mass="34099">MKKGSTVAVFGSGGLAGSAITRALRCSFMAHKILTPRSKELDLREQADVRSWFKENKVDYVFLAAALVGGIMANKTRKAEFLHDNLMMQCNVIDSAYYSGVKKLLFLGTSCIYPAGRHHPLVEHELLTGLLEPTNDAYAIAKIAGIKQCDFYREQYGFDAISIMPPNLYGPGDNFNEGSGHVLASLMNRFHLAKEAGASRVECWGDGSPMREFLYVDDLADASLYFMNSYSESGHINTGTGRDVTIKQLAETIADVVGYKGEIGWDTTKPNGNPRKLLDSSRANLLGWEPKVKFEDGIKLTYNWYLAQ</sequence>
<dbReference type="PANTHER" id="PTHR43238:SF1">
    <property type="entry name" value="GDP-L-FUCOSE SYNTHASE"/>
    <property type="match status" value="1"/>
</dbReference>